<gene>
    <name evidence="2" type="ORF">IAC58_01695</name>
</gene>
<reference evidence="2" key="1">
    <citation type="submission" date="2020-10" db="EMBL/GenBank/DDBJ databases">
        <authorList>
            <person name="Gilroy R."/>
        </authorList>
    </citation>
    <scope>NUCLEOTIDE SEQUENCE</scope>
    <source>
        <strain evidence="2">11159</strain>
    </source>
</reference>
<evidence type="ECO:0000313" key="3">
    <source>
        <dbReference type="Proteomes" id="UP000823613"/>
    </source>
</evidence>
<dbReference type="EMBL" id="JADIMY010000033">
    <property type="protein sequence ID" value="MBO8427257.1"/>
    <property type="molecule type" value="Genomic_DNA"/>
</dbReference>
<reference evidence="2" key="2">
    <citation type="journal article" date="2021" name="PeerJ">
        <title>Extensive microbial diversity within the chicken gut microbiome revealed by metagenomics and culture.</title>
        <authorList>
            <person name="Gilroy R."/>
            <person name="Ravi A."/>
            <person name="Getino M."/>
            <person name="Pursley I."/>
            <person name="Horton D.L."/>
            <person name="Alikhan N.F."/>
            <person name="Baker D."/>
            <person name="Gharbi K."/>
            <person name="Hall N."/>
            <person name="Watson M."/>
            <person name="Adriaenssens E.M."/>
            <person name="Foster-Nyarko E."/>
            <person name="Jarju S."/>
            <person name="Secka A."/>
            <person name="Antonio M."/>
            <person name="Oren A."/>
            <person name="Chaudhuri R.R."/>
            <person name="La Ragione R."/>
            <person name="Hildebrand F."/>
            <person name="Pallen M.J."/>
        </authorList>
    </citation>
    <scope>NUCLEOTIDE SEQUENCE</scope>
    <source>
        <strain evidence="2">11159</strain>
    </source>
</reference>
<sequence>MSKAWKGAIIMLLLILIIGVFVGLGVVSNWFQSPVEEWGSHWKEIIDVVNQTPVTTDPVEPEAPVEAFNFMKNFIR</sequence>
<dbReference type="Proteomes" id="UP000823613">
    <property type="component" value="Unassembled WGS sequence"/>
</dbReference>
<keyword evidence="1" id="KW-0472">Membrane</keyword>
<evidence type="ECO:0000256" key="1">
    <source>
        <dbReference type="SAM" id="Phobius"/>
    </source>
</evidence>
<comment type="caution">
    <text evidence="2">The sequence shown here is derived from an EMBL/GenBank/DDBJ whole genome shotgun (WGS) entry which is preliminary data.</text>
</comment>
<proteinExistence type="predicted"/>
<protein>
    <submittedName>
        <fullName evidence="2">Uncharacterized protein</fullName>
    </submittedName>
</protein>
<name>A0A9D9DI29_9BACL</name>
<evidence type="ECO:0000313" key="2">
    <source>
        <dbReference type="EMBL" id="MBO8427257.1"/>
    </source>
</evidence>
<keyword evidence="1" id="KW-0812">Transmembrane</keyword>
<organism evidence="2 3">
    <name type="scientific">Candidatus Onthovivens merdipullorum</name>
    <dbReference type="NCBI Taxonomy" id="2840889"/>
    <lineage>
        <taxon>Bacteria</taxon>
        <taxon>Bacillati</taxon>
        <taxon>Bacillota</taxon>
        <taxon>Bacilli</taxon>
        <taxon>Bacillales</taxon>
        <taxon>Candidatus Onthovivens</taxon>
    </lineage>
</organism>
<keyword evidence="1" id="KW-1133">Transmembrane helix</keyword>
<feature type="transmembrane region" description="Helical" evidence="1">
    <location>
        <begin position="7"/>
        <end position="31"/>
    </location>
</feature>
<dbReference type="AlphaFoldDB" id="A0A9D9DI29"/>
<accession>A0A9D9DI29</accession>